<evidence type="ECO:0000313" key="3">
    <source>
        <dbReference type="EMBL" id="KAF9515540.1"/>
    </source>
</evidence>
<dbReference type="InterPro" id="IPR049449">
    <property type="entry name" value="TesB_ACOT8-like_N"/>
</dbReference>
<dbReference type="InterPro" id="IPR042171">
    <property type="entry name" value="Acyl-CoA_hotdog"/>
</dbReference>
<dbReference type="InterPro" id="IPR052389">
    <property type="entry name" value="Sec_Metab_Biosynth-Assoc"/>
</dbReference>
<evidence type="ECO:0000259" key="2">
    <source>
        <dbReference type="Pfam" id="PF20789"/>
    </source>
</evidence>
<dbReference type="PANTHER" id="PTHR38110:SF1">
    <property type="entry name" value="THIOESTERASE DOMAIN-CONTAINING PROTEIN"/>
    <property type="match status" value="1"/>
</dbReference>
<dbReference type="InterPro" id="IPR029069">
    <property type="entry name" value="HotDog_dom_sf"/>
</dbReference>
<keyword evidence="4" id="KW-1185">Reference proteome</keyword>
<gene>
    <name evidence="3" type="ORF">BS47DRAFT_783405</name>
</gene>
<feature type="domain" description="Acyl-CoA thioesterase-like N-terminal HotDog" evidence="1">
    <location>
        <begin position="27"/>
        <end position="106"/>
    </location>
</feature>
<comment type="caution">
    <text evidence="3">The sequence shown here is derived from an EMBL/GenBank/DDBJ whole genome shotgun (WGS) entry which is preliminary data.</text>
</comment>
<proteinExistence type="predicted"/>
<evidence type="ECO:0000259" key="1">
    <source>
        <dbReference type="Pfam" id="PF13622"/>
    </source>
</evidence>
<dbReference type="Gene3D" id="2.40.160.210">
    <property type="entry name" value="Acyl-CoA thioesterase, double hotdog domain"/>
    <property type="match status" value="1"/>
</dbReference>
<organism evidence="3 4">
    <name type="scientific">Hydnum rufescens UP504</name>
    <dbReference type="NCBI Taxonomy" id="1448309"/>
    <lineage>
        <taxon>Eukaryota</taxon>
        <taxon>Fungi</taxon>
        <taxon>Dikarya</taxon>
        <taxon>Basidiomycota</taxon>
        <taxon>Agaricomycotina</taxon>
        <taxon>Agaricomycetes</taxon>
        <taxon>Cantharellales</taxon>
        <taxon>Hydnaceae</taxon>
        <taxon>Hydnum</taxon>
    </lineage>
</organism>
<protein>
    <recommendedName>
        <fullName evidence="5">Thioesterase-like superfamily-domain-containing protein</fullName>
    </recommendedName>
</protein>
<feature type="domain" description="Acyl-CoA thioesterase-like C-terminal" evidence="2">
    <location>
        <begin position="165"/>
        <end position="284"/>
    </location>
</feature>
<accession>A0A9P6B110</accession>
<sequence>MLYSQAVTVRFDRTLDDGTRVYTGTLDPFWTIGVVPHGGYVMGCILEAVLHSQSTTGHPDPIHISSYFLVPSRPEAYEVHIRQLRTGRRFSNLIADFFQKGQLNLTSHVIVGTLPDLTAGSGDRSSPTMIPPHPFATRIPFRQHPSISESFLLETKTTPRSLLKTSFDRTIEERFLAKAIAPRENDGGFDRAEWYEMLGEEKGVRLSLPAIAFLADMGRSPPELFPEGDRPGLSWFPTLTLALEFKVKLSSLPHYISPHTFGIFSTGRFIHQGRHDLRSEVWTAPSAIGEKGVLNPDDEEWRDKMFCVAVSNQVALTVPIDVNRRKASTQSSAQANGNRLPKL</sequence>
<dbReference type="OrthoDB" id="2532955at2759"/>
<dbReference type="Pfam" id="PF13622">
    <property type="entry name" value="4HBT_3"/>
    <property type="match status" value="1"/>
</dbReference>
<dbReference type="Pfam" id="PF20789">
    <property type="entry name" value="4HBT_3C"/>
    <property type="match status" value="1"/>
</dbReference>
<evidence type="ECO:0008006" key="5">
    <source>
        <dbReference type="Google" id="ProtNLM"/>
    </source>
</evidence>
<name>A0A9P6B110_9AGAM</name>
<dbReference type="SUPFAM" id="SSF54637">
    <property type="entry name" value="Thioesterase/thiol ester dehydrase-isomerase"/>
    <property type="match status" value="1"/>
</dbReference>
<dbReference type="AlphaFoldDB" id="A0A9P6B110"/>
<dbReference type="Proteomes" id="UP000886523">
    <property type="component" value="Unassembled WGS sequence"/>
</dbReference>
<dbReference type="PANTHER" id="PTHR38110">
    <property type="entry name" value="CHROMOSOME 23, WHOLE GENOME SHOTGUN SEQUENCE"/>
    <property type="match status" value="1"/>
</dbReference>
<dbReference type="EMBL" id="MU128949">
    <property type="protein sequence ID" value="KAF9515540.1"/>
    <property type="molecule type" value="Genomic_DNA"/>
</dbReference>
<evidence type="ECO:0000313" key="4">
    <source>
        <dbReference type="Proteomes" id="UP000886523"/>
    </source>
</evidence>
<dbReference type="InterPro" id="IPR049450">
    <property type="entry name" value="ACOT8-like_C"/>
</dbReference>
<reference evidence="3" key="1">
    <citation type="journal article" date="2020" name="Nat. Commun.">
        <title>Large-scale genome sequencing of mycorrhizal fungi provides insights into the early evolution of symbiotic traits.</title>
        <authorList>
            <person name="Miyauchi S."/>
            <person name="Kiss E."/>
            <person name="Kuo A."/>
            <person name="Drula E."/>
            <person name="Kohler A."/>
            <person name="Sanchez-Garcia M."/>
            <person name="Morin E."/>
            <person name="Andreopoulos B."/>
            <person name="Barry K.W."/>
            <person name="Bonito G."/>
            <person name="Buee M."/>
            <person name="Carver A."/>
            <person name="Chen C."/>
            <person name="Cichocki N."/>
            <person name="Clum A."/>
            <person name="Culley D."/>
            <person name="Crous P.W."/>
            <person name="Fauchery L."/>
            <person name="Girlanda M."/>
            <person name="Hayes R.D."/>
            <person name="Keri Z."/>
            <person name="LaButti K."/>
            <person name="Lipzen A."/>
            <person name="Lombard V."/>
            <person name="Magnuson J."/>
            <person name="Maillard F."/>
            <person name="Murat C."/>
            <person name="Nolan M."/>
            <person name="Ohm R.A."/>
            <person name="Pangilinan J."/>
            <person name="Pereira M.F."/>
            <person name="Perotto S."/>
            <person name="Peter M."/>
            <person name="Pfister S."/>
            <person name="Riley R."/>
            <person name="Sitrit Y."/>
            <person name="Stielow J.B."/>
            <person name="Szollosi G."/>
            <person name="Zifcakova L."/>
            <person name="Stursova M."/>
            <person name="Spatafora J.W."/>
            <person name="Tedersoo L."/>
            <person name="Vaario L.M."/>
            <person name="Yamada A."/>
            <person name="Yan M."/>
            <person name="Wang P."/>
            <person name="Xu J."/>
            <person name="Bruns T."/>
            <person name="Baldrian P."/>
            <person name="Vilgalys R."/>
            <person name="Dunand C."/>
            <person name="Henrissat B."/>
            <person name="Grigoriev I.V."/>
            <person name="Hibbett D."/>
            <person name="Nagy L.G."/>
            <person name="Martin F.M."/>
        </authorList>
    </citation>
    <scope>NUCLEOTIDE SEQUENCE</scope>
    <source>
        <strain evidence="3">UP504</strain>
    </source>
</reference>